<accession>A0AAP0B7C9</accession>
<reference evidence="1 2" key="1">
    <citation type="journal article" date="2022" name="Nat. Plants">
        <title>Genomes of leafy and leafless Platanthera orchids illuminate the evolution of mycoheterotrophy.</title>
        <authorList>
            <person name="Li M.H."/>
            <person name="Liu K.W."/>
            <person name="Li Z."/>
            <person name="Lu H.C."/>
            <person name="Ye Q.L."/>
            <person name="Zhang D."/>
            <person name="Wang J.Y."/>
            <person name="Li Y.F."/>
            <person name="Zhong Z.M."/>
            <person name="Liu X."/>
            <person name="Yu X."/>
            <person name="Liu D.K."/>
            <person name="Tu X.D."/>
            <person name="Liu B."/>
            <person name="Hao Y."/>
            <person name="Liao X.Y."/>
            <person name="Jiang Y.T."/>
            <person name="Sun W.H."/>
            <person name="Chen J."/>
            <person name="Chen Y.Q."/>
            <person name="Ai Y."/>
            <person name="Zhai J.W."/>
            <person name="Wu S.S."/>
            <person name="Zhou Z."/>
            <person name="Hsiao Y.Y."/>
            <person name="Wu W.L."/>
            <person name="Chen Y.Y."/>
            <person name="Lin Y.F."/>
            <person name="Hsu J.L."/>
            <person name="Li C.Y."/>
            <person name="Wang Z.W."/>
            <person name="Zhao X."/>
            <person name="Zhong W.Y."/>
            <person name="Ma X.K."/>
            <person name="Ma L."/>
            <person name="Huang J."/>
            <person name="Chen G.Z."/>
            <person name="Huang M.Z."/>
            <person name="Huang L."/>
            <person name="Peng D.H."/>
            <person name="Luo Y.B."/>
            <person name="Zou S.Q."/>
            <person name="Chen S.P."/>
            <person name="Lan S."/>
            <person name="Tsai W.C."/>
            <person name="Van de Peer Y."/>
            <person name="Liu Z.J."/>
        </authorList>
    </citation>
    <scope>NUCLEOTIDE SEQUENCE [LARGE SCALE GENOMIC DNA]</scope>
    <source>
        <strain evidence="1">Lor287</strain>
    </source>
</reference>
<dbReference type="EMBL" id="JBBWWQ010000014">
    <property type="protein sequence ID" value="KAK8931145.1"/>
    <property type="molecule type" value="Genomic_DNA"/>
</dbReference>
<gene>
    <name evidence="1" type="ORF">KSP39_PZI016133</name>
</gene>
<proteinExistence type="predicted"/>
<name>A0AAP0B7C9_9ASPA</name>
<evidence type="ECO:0000313" key="2">
    <source>
        <dbReference type="Proteomes" id="UP001418222"/>
    </source>
</evidence>
<protein>
    <submittedName>
        <fullName evidence="1">Uncharacterized protein</fullName>
    </submittedName>
</protein>
<comment type="caution">
    <text evidence="1">The sequence shown here is derived from an EMBL/GenBank/DDBJ whole genome shotgun (WGS) entry which is preliminary data.</text>
</comment>
<dbReference type="AlphaFoldDB" id="A0AAP0B7C9"/>
<dbReference type="Proteomes" id="UP001418222">
    <property type="component" value="Unassembled WGS sequence"/>
</dbReference>
<organism evidence="1 2">
    <name type="scientific">Platanthera zijinensis</name>
    <dbReference type="NCBI Taxonomy" id="2320716"/>
    <lineage>
        <taxon>Eukaryota</taxon>
        <taxon>Viridiplantae</taxon>
        <taxon>Streptophyta</taxon>
        <taxon>Embryophyta</taxon>
        <taxon>Tracheophyta</taxon>
        <taxon>Spermatophyta</taxon>
        <taxon>Magnoliopsida</taxon>
        <taxon>Liliopsida</taxon>
        <taxon>Asparagales</taxon>
        <taxon>Orchidaceae</taxon>
        <taxon>Orchidoideae</taxon>
        <taxon>Orchideae</taxon>
        <taxon>Orchidinae</taxon>
        <taxon>Platanthera</taxon>
    </lineage>
</organism>
<sequence length="93" mass="10004">MFSSAALLPRTPNSSRRQMQVLLGEFFIAFLQSPCTASAGPLRRSPLQNLGGYGENLRNHHERDLHARSTHDLCLTAAVTTVAAPTACGFPPG</sequence>
<evidence type="ECO:0000313" key="1">
    <source>
        <dbReference type="EMBL" id="KAK8931145.1"/>
    </source>
</evidence>
<keyword evidence="2" id="KW-1185">Reference proteome</keyword>